<dbReference type="Proteomes" id="UP001154282">
    <property type="component" value="Unassembled WGS sequence"/>
</dbReference>
<proteinExistence type="predicted"/>
<reference evidence="2" key="1">
    <citation type="submission" date="2022-08" db="EMBL/GenBank/DDBJ databases">
        <authorList>
            <person name="Gutierrez-Valencia J."/>
        </authorList>
    </citation>
    <scope>NUCLEOTIDE SEQUENCE</scope>
</reference>
<feature type="non-terminal residue" evidence="2">
    <location>
        <position position="1"/>
    </location>
</feature>
<sequence length="307" mass="34542">VILVVYVDDIILAGPCLDDIEAVKKQLQSGFKVKDLVNLKYFLGLEIVRTPKGISLTQRKFCLEMIEHADFLECKPARTPISMKTSLSASDGTPLEDITGFRHILGQLQYLTSTRPDICFPVQQLCQFQDCPTTVHLKALHRILRYLKGCPGQGLWFPSNTDSQLSGFSDSDWATCPDSRKSITGYCTFLGSSLVTWRSKKQGTVSRSSSEAEYRALAQLSCEVQWLKALLEFYGISHPHPIKVYCDNQSAIHIAENPVFHERTKHIEVDCHVVRERLKSGLLNLHHVSTEFQLADIFTKGLSVDRG</sequence>
<comment type="caution">
    <text evidence="2">The sequence shown here is derived from an EMBL/GenBank/DDBJ whole genome shotgun (WGS) entry which is preliminary data.</text>
</comment>
<dbReference type="PANTHER" id="PTHR11439">
    <property type="entry name" value="GAG-POL-RELATED RETROTRANSPOSON"/>
    <property type="match status" value="1"/>
</dbReference>
<evidence type="ECO:0000313" key="2">
    <source>
        <dbReference type="EMBL" id="CAI0435697.1"/>
    </source>
</evidence>
<dbReference type="InterPro" id="IPR043502">
    <property type="entry name" value="DNA/RNA_pol_sf"/>
</dbReference>
<dbReference type="EMBL" id="CAMGYJ010000006">
    <property type="protein sequence ID" value="CAI0435697.1"/>
    <property type="molecule type" value="Genomic_DNA"/>
</dbReference>
<dbReference type="Pfam" id="PF07727">
    <property type="entry name" value="RVT_2"/>
    <property type="match status" value="1"/>
</dbReference>
<name>A0AAV0LNA5_9ROSI</name>
<dbReference type="InterPro" id="IPR013103">
    <property type="entry name" value="RVT_2"/>
</dbReference>
<accession>A0AAV0LNA5</accession>
<gene>
    <name evidence="2" type="ORF">LITE_LOCUS24793</name>
</gene>
<keyword evidence="3" id="KW-1185">Reference proteome</keyword>
<feature type="domain" description="Reverse transcriptase Ty1/copia-type" evidence="1">
    <location>
        <begin position="2"/>
        <end position="81"/>
    </location>
</feature>
<dbReference type="SUPFAM" id="SSF56672">
    <property type="entry name" value="DNA/RNA polymerases"/>
    <property type="match status" value="1"/>
</dbReference>
<evidence type="ECO:0000313" key="3">
    <source>
        <dbReference type="Proteomes" id="UP001154282"/>
    </source>
</evidence>
<organism evidence="2 3">
    <name type="scientific">Linum tenue</name>
    <dbReference type="NCBI Taxonomy" id="586396"/>
    <lineage>
        <taxon>Eukaryota</taxon>
        <taxon>Viridiplantae</taxon>
        <taxon>Streptophyta</taxon>
        <taxon>Embryophyta</taxon>
        <taxon>Tracheophyta</taxon>
        <taxon>Spermatophyta</taxon>
        <taxon>Magnoliopsida</taxon>
        <taxon>eudicotyledons</taxon>
        <taxon>Gunneridae</taxon>
        <taxon>Pentapetalae</taxon>
        <taxon>rosids</taxon>
        <taxon>fabids</taxon>
        <taxon>Malpighiales</taxon>
        <taxon>Linaceae</taxon>
        <taxon>Linum</taxon>
    </lineage>
</organism>
<dbReference type="AlphaFoldDB" id="A0AAV0LNA5"/>
<dbReference type="CDD" id="cd09272">
    <property type="entry name" value="RNase_HI_RT_Ty1"/>
    <property type="match status" value="1"/>
</dbReference>
<dbReference type="PANTHER" id="PTHR11439:SF470">
    <property type="entry name" value="CYSTEINE-RICH RLK (RECEPTOR-LIKE PROTEIN KINASE) 8"/>
    <property type="match status" value="1"/>
</dbReference>
<evidence type="ECO:0000259" key="1">
    <source>
        <dbReference type="Pfam" id="PF07727"/>
    </source>
</evidence>
<protein>
    <recommendedName>
        <fullName evidence="1">Reverse transcriptase Ty1/copia-type domain-containing protein</fullName>
    </recommendedName>
</protein>